<dbReference type="Proteomes" id="UP001596435">
    <property type="component" value="Unassembled WGS sequence"/>
</dbReference>
<evidence type="ECO:0000313" key="2">
    <source>
        <dbReference type="EMBL" id="MFC7183688.1"/>
    </source>
</evidence>
<organism evidence="2 3">
    <name type="scientific">Kitasatospora paranensis</name>
    <dbReference type="NCBI Taxonomy" id="258053"/>
    <lineage>
        <taxon>Bacteria</taxon>
        <taxon>Bacillati</taxon>
        <taxon>Actinomycetota</taxon>
        <taxon>Actinomycetes</taxon>
        <taxon>Kitasatosporales</taxon>
        <taxon>Streptomycetaceae</taxon>
        <taxon>Kitasatospora</taxon>
    </lineage>
</organism>
<name>A0ABW2G5C5_9ACTN</name>
<keyword evidence="1" id="KW-1133">Transmembrane helix</keyword>
<dbReference type="RefSeq" id="WP_345705722.1">
    <property type="nucleotide sequence ID" value="NZ_BAABKV010000001.1"/>
</dbReference>
<keyword evidence="1" id="KW-0472">Membrane</keyword>
<proteinExistence type="predicted"/>
<sequence length="48" mass="4792">MYGKLPGWGAAGAGGTLAATGVNSMGLLVAAFTLSMAGLALMRLLPRR</sequence>
<gene>
    <name evidence="2" type="ORF">ACFQMG_29500</name>
</gene>
<dbReference type="EMBL" id="JBHTAJ010000075">
    <property type="protein sequence ID" value="MFC7183688.1"/>
    <property type="molecule type" value="Genomic_DNA"/>
</dbReference>
<comment type="caution">
    <text evidence="2">The sequence shown here is derived from an EMBL/GenBank/DDBJ whole genome shotgun (WGS) entry which is preliminary data.</text>
</comment>
<keyword evidence="3" id="KW-1185">Reference proteome</keyword>
<feature type="transmembrane region" description="Helical" evidence="1">
    <location>
        <begin position="25"/>
        <end position="45"/>
    </location>
</feature>
<evidence type="ECO:0000256" key="1">
    <source>
        <dbReference type="SAM" id="Phobius"/>
    </source>
</evidence>
<evidence type="ECO:0000313" key="3">
    <source>
        <dbReference type="Proteomes" id="UP001596435"/>
    </source>
</evidence>
<reference evidence="3" key="1">
    <citation type="journal article" date="2019" name="Int. J. Syst. Evol. Microbiol.">
        <title>The Global Catalogue of Microorganisms (GCM) 10K type strain sequencing project: providing services to taxonomists for standard genome sequencing and annotation.</title>
        <authorList>
            <consortium name="The Broad Institute Genomics Platform"/>
            <consortium name="The Broad Institute Genome Sequencing Center for Infectious Disease"/>
            <person name="Wu L."/>
            <person name="Ma J."/>
        </authorList>
    </citation>
    <scope>NUCLEOTIDE SEQUENCE [LARGE SCALE GENOMIC DNA]</scope>
    <source>
        <strain evidence="3">CGMCC 1.12859</strain>
    </source>
</reference>
<protein>
    <submittedName>
        <fullName evidence="2">Uncharacterized protein</fullName>
    </submittedName>
</protein>
<keyword evidence="1" id="KW-0812">Transmembrane</keyword>
<accession>A0ABW2G5C5</accession>